<evidence type="ECO:0000313" key="1">
    <source>
        <dbReference type="EMBL" id="KAJ3428425.1"/>
    </source>
</evidence>
<dbReference type="Proteomes" id="UP001146793">
    <property type="component" value="Unassembled WGS sequence"/>
</dbReference>
<dbReference type="Gene3D" id="3.80.10.10">
    <property type="entry name" value="Ribonuclease Inhibitor"/>
    <property type="match status" value="1"/>
</dbReference>
<dbReference type="EMBL" id="JANTQA010000058">
    <property type="protein sequence ID" value="KAJ3428425.1"/>
    <property type="molecule type" value="Genomic_DNA"/>
</dbReference>
<accession>A0AAV7YKA3</accession>
<sequence>MFADDLILLMKGSLIEINFQLQKIFKIIKDFGMNPNDDKTKKTLIPKEILYLGGEGTKDLKQALKDNQALIRLNLSKNEIENKGIKFLSRALRRTTRVLQNWFFVRMK</sequence>
<dbReference type="AlphaFoldDB" id="A0AAV7YKA3"/>
<proteinExistence type="predicted"/>
<dbReference type="InterPro" id="IPR032675">
    <property type="entry name" value="LRR_dom_sf"/>
</dbReference>
<comment type="caution">
    <text evidence="1">The sequence shown here is derived from an EMBL/GenBank/DDBJ whole genome shotgun (WGS) entry which is preliminary data.</text>
</comment>
<gene>
    <name evidence="1" type="ORF">M0812_25192</name>
</gene>
<dbReference type="SUPFAM" id="SSF52047">
    <property type="entry name" value="RNI-like"/>
    <property type="match status" value="1"/>
</dbReference>
<organism evidence="1 2">
    <name type="scientific">Anaeramoeba flamelloides</name>
    <dbReference type="NCBI Taxonomy" id="1746091"/>
    <lineage>
        <taxon>Eukaryota</taxon>
        <taxon>Metamonada</taxon>
        <taxon>Anaeramoebidae</taxon>
        <taxon>Anaeramoeba</taxon>
    </lineage>
</organism>
<name>A0AAV7YKA3_9EUKA</name>
<protein>
    <submittedName>
        <fullName evidence="1">Leucine-rich repeat isoform f-related</fullName>
    </submittedName>
</protein>
<evidence type="ECO:0000313" key="2">
    <source>
        <dbReference type="Proteomes" id="UP001146793"/>
    </source>
</evidence>
<reference evidence="1" key="1">
    <citation type="submission" date="2022-08" db="EMBL/GenBank/DDBJ databases">
        <title>Novel sulphate-reducing endosymbionts in the free-living metamonad Anaeramoeba.</title>
        <authorList>
            <person name="Jerlstrom-Hultqvist J."/>
            <person name="Cepicka I."/>
            <person name="Gallot-Lavallee L."/>
            <person name="Salas-Leiva D."/>
            <person name="Curtis B.A."/>
            <person name="Zahonova K."/>
            <person name="Pipaliya S."/>
            <person name="Dacks J."/>
            <person name="Roger A.J."/>
        </authorList>
    </citation>
    <scope>NUCLEOTIDE SEQUENCE</scope>
    <source>
        <strain evidence="1">Busselton2</strain>
    </source>
</reference>